<dbReference type="InterPro" id="IPR058109">
    <property type="entry name" value="FlcA_C"/>
</dbReference>
<dbReference type="SMART" id="SM00028">
    <property type="entry name" value="TPR"/>
    <property type="match status" value="5"/>
</dbReference>
<keyword evidence="2" id="KW-1133">Transmembrane helix</keyword>
<evidence type="ECO:0000313" key="4">
    <source>
        <dbReference type="Proteomes" id="UP000275571"/>
    </source>
</evidence>
<dbReference type="EMBL" id="CP028884">
    <property type="protein sequence ID" value="AYE36205.1"/>
    <property type="molecule type" value="Genomic_DNA"/>
</dbReference>
<feature type="region of interest" description="Disordered" evidence="1">
    <location>
        <begin position="26"/>
        <end position="100"/>
    </location>
</feature>
<name>A0A386PM97_9SPIR</name>
<dbReference type="InterPro" id="IPR058123">
    <property type="entry name" value="FlcA_N"/>
</dbReference>
<feature type="transmembrane region" description="Helical" evidence="2">
    <location>
        <begin position="337"/>
        <end position="363"/>
    </location>
</feature>
<dbReference type="AlphaFoldDB" id="A0A386PM97"/>
<dbReference type="RefSeq" id="WP_120104128.1">
    <property type="nucleotide sequence ID" value="NZ_CP028884.1"/>
</dbReference>
<evidence type="ECO:0000256" key="2">
    <source>
        <dbReference type="SAM" id="Phobius"/>
    </source>
</evidence>
<dbReference type="OrthoDB" id="349862at2"/>
<dbReference type="InterPro" id="IPR011990">
    <property type="entry name" value="TPR-like_helical_dom_sf"/>
</dbReference>
<reference evidence="3 4" key="1">
    <citation type="journal article" date="2018" name="Infect. Genet. Evol.">
        <title>Genome-wide analysis of Borrelia turcica and 'Candidatus Borrelia tachyglossi' shows relapsing fever-like genomes with unique genomic links to Lyme disease Borrelia.</title>
        <authorList>
            <person name="Gofton A.W."/>
            <person name="Margos G."/>
            <person name="Fingerle V."/>
            <person name="Hepner S."/>
            <person name="Loh S.M."/>
            <person name="Ryan U."/>
            <person name="Irwin P."/>
            <person name="Oskam C.L."/>
        </authorList>
    </citation>
    <scope>NUCLEOTIDE SEQUENCE [LARGE SCALE GENOMIC DNA]</scope>
    <source>
        <strain evidence="3 4">IST7</strain>
    </source>
</reference>
<protein>
    <recommendedName>
        <fullName evidence="5">Tetratricopeptide repeat-containing protein</fullName>
    </recommendedName>
</protein>
<feature type="compositionally biased region" description="Basic and acidic residues" evidence="1">
    <location>
        <begin position="35"/>
        <end position="57"/>
    </location>
</feature>
<keyword evidence="2" id="KW-0812">Transmembrane</keyword>
<gene>
    <name evidence="3" type="ORF">DB313_01675</name>
</gene>
<dbReference type="Gene3D" id="1.25.40.10">
    <property type="entry name" value="Tetratricopeptide repeat domain"/>
    <property type="match status" value="3"/>
</dbReference>
<evidence type="ECO:0000313" key="3">
    <source>
        <dbReference type="EMBL" id="AYE36205.1"/>
    </source>
</evidence>
<dbReference type="NCBIfam" id="NF047372">
    <property type="entry name" value="FlcA_NTERM"/>
    <property type="match status" value="1"/>
</dbReference>
<proteinExistence type="predicted"/>
<dbReference type="KEGG" id="btur:DB313_01675"/>
<dbReference type="SUPFAM" id="SSF48452">
    <property type="entry name" value="TPR-like"/>
    <property type="match status" value="2"/>
</dbReference>
<keyword evidence="4" id="KW-1185">Reference proteome</keyword>
<evidence type="ECO:0000256" key="1">
    <source>
        <dbReference type="SAM" id="MobiDB-lite"/>
    </source>
</evidence>
<dbReference type="NCBIfam" id="NF047371">
    <property type="entry name" value="FlcA_CTERM"/>
    <property type="match status" value="1"/>
</dbReference>
<dbReference type="Proteomes" id="UP000275571">
    <property type="component" value="Chromosome"/>
</dbReference>
<dbReference type="InterPro" id="IPR019734">
    <property type="entry name" value="TPR_rpt"/>
</dbReference>
<keyword evidence="2" id="KW-0472">Membrane</keyword>
<sequence>MPDIEKVKEFKREILDNISDERAKKEPFGINMDIEPPKDERENILPWEEKESLLDAEKEPEDNLDLDFILDALDSEEQGKSDEENGSILEDSKELEIDPEFNDLNDDFDVLGSELEENLEKVLDDNSISVDDAINFAADGEVNSDLLDTNESLDDEMDSKNLSEESLDDGSDIFDDDFNLDDMVDDLSGSNKISDNGDGTNNEDFGVVSENSEIYEEGDFSKLSDDFSFLEDDKEGNTERKFTIDYPLFLEHLNSYPRNLRIAVAEALTKDNISRYKLEALIDLVEQNKKGLKFIAKFVGDIVGRSVKLPVIYYKAEEFSRLEQKLSYRISKALMPLLKISLFFVFLTFVAFYFLVDVMFFYVASDKKYREGVAYIYENKRDLAKSTFRDAYYMRPNDKWFLVYAQAFEDIRDFDSAEEKYEELFTIDPFSRDASKRRRKKFDKNGYISYATMKMRLGEYSEANSILDEVISYDLYDHEALMTKGDNYFQWAQTNPKYYKDSINSYTILLTKYGHRKEILFKLFNTYIEAGADREMENVNSFIKANEGLDIDEVVYTRYAKKLIDKYIDFTVYNKRINSLSRNLKYFSAQMNLLNKEFANFKSGDGKSVSDSLNDVNLNSEIEYILRRILTKNPNYNKALFENGRYSYYIGDFKKAEAYLLTALNGFRKESLIENSADKIIAYRILADIYEKQNDSLKASNIIGLALNDYDFYKRNSLIRGSRELSLIYEKQGDILRSLKGYKEAISSYKMAINEGVNSPDVYYKVALLNYRENNYKEALSYLFKVENMSGFSNNNEVLSSIASVLYKMGDFVASRSYYVRILENLEVEKSSILGFRPKENNYHKALLIKEIEHYNNLGVVEIRASLGNRIGVGIVKDSKLFDSGIANLTKSSRIFDLLNRDVDMVRSVRKDLASLNIRSVFKNEFVGSNILFYDSLADNL</sequence>
<organism evidence="3 4">
    <name type="scientific">Borrelia turcica IST7</name>
    <dbReference type="NCBI Taxonomy" id="1104446"/>
    <lineage>
        <taxon>Bacteria</taxon>
        <taxon>Pseudomonadati</taxon>
        <taxon>Spirochaetota</taxon>
        <taxon>Spirochaetia</taxon>
        <taxon>Spirochaetales</taxon>
        <taxon>Borreliaceae</taxon>
        <taxon>Borrelia</taxon>
    </lineage>
</organism>
<evidence type="ECO:0008006" key="5">
    <source>
        <dbReference type="Google" id="ProtNLM"/>
    </source>
</evidence>
<accession>A0A386PM97</accession>